<name>A0A3D9HWR3_9PROT</name>
<feature type="transmembrane region" description="Helical" evidence="6">
    <location>
        <begin position="288"/>
        <end position="317"/>
    </location>
</feature>
<evidence type="ECO:0000313" key="8">
    <source>
        <dbReference type="Proteomes" id="UP000256845"/>
    </source>
</evidence>
<feature type="transmembrane region" description="Helical" evidence="6">
    <location>
        <begin position="329"/>
        <end position="349"/>
    </location>
</feature>
<dbReference type="GO" id="GO:0022857">
    <property type="term" value="F:transmembrane transporter activity"/>
    <property type="evidence" value="ECO:0007669"/>
    <property type="project" value="InterPro"/>
</dbReference>
<keyword evidence="3 6" id="KW-0812">Transmembrane</keyword>
<dbReference type="PANTHER" id="PTHR47089">
    <property type="entry name" value="ABC TRANSPORTER, PERMEASE PROTEIN"/>
    <property type="match status" value="1"/>
</dbReference>
<dbReference type="EMBL" id="QRDW01000001">
    <property type="protein sequence ID" value="RED53855.1"/>
    <property type="molecule type" value="Genomic_DNA"/>
</dbReference>
<dbReference type="CDD" id="cd06580">
    <property type="entry name" value="TM_PBP1_transp_TpRbsC_like"/>
    <property type="match status" value="1"/>
</dbReference>
<keyword evidence="8" id="KW-1185">Reference proteome</keyword>
<gene>
    <name evidence="7" type="ORF">DFP90_101654</name>
</gene>
<feature type="transmembrane region" description="Helical" evidence="6">
    <location>
        <begin position="21"/>
        <end position="39"/>
    </location>
</feature>
<sequence length="365" mass="39235">MLLKLESRGEISRSMLYATPLIAVVLTLITGFFLFVFLLDPSKNASAFDALYTFFVDPVIASGGIAELLVKATPIILCAIGLSMGFRANVWNIGAEGQFVIGAITGTIVVLAFYDVESVFILPMMMVAGTLGGMAWAAIPAFLRTRFNTNEILVSLMLTYVAVLVLSWAVHGPMIDPDGFNFPQTRLFHDSALLPIIWEGTRLHLGAALMLLVVLAAWLIISRHLIGFQIRVIGMAPKAASYAGFKEKKLIWLTLLVSGGLAGFAGILEAAGPAEQLVPTFPQGYGFTAIIVAFLGRLHPVGIFMAGLLMALTYLGGENAQIMLGMPKSVTGVFQGMLLFYLLATDVLIRYRVRIGSAVAKSANA</sequence>
<feature type="transmembrane region" description="Helical" evidence="6">
    <location>
        <begin position="152"/>
        <end position="170"/>
    </location>
</feature>
<dbReference type="InterPro" id="IPR001851">
    <property type="entry name" value="ABC_transp_permease"/>
</dbReference>
<feature type="transmembrane region" description="Helical" evidence="6">
    <location>
        <begin position="250"/>
        <end position="268"/>
    </location>
</feature>
<accession>A0A3D9HWR3</accession>
<evidence type="ECO:0000256" key="2">
    <source>
        <dbReference type="ARBA" id="ARBA00022475"/>
    </source>
</evidence>
<evidence type="ECO:0000313" key="7">
    <source>
        <dbReference type="EMBL" id="RED53855.1"/>
    </source>
</evidence>
<keyword evidence="5 6" id="KW-0472">Membrane</keyword>
<keyword evidence="4 6" id="KW-1133">Transmembrane helix</keyword>
<dbReference type="Proteomes" id="UP000256845">
    <property type="component" value="Unassembled WGS sequence"/>
</dbReference>
<evidence type="ECO:0000256" key="4">
    <source>
        <dbReference type="ARBA" id="ARBA00022989"/>
    </source>
</evidence>
<dbReference type="AlphaFoldDB" id="A0A3D9HWR3"/>
<comment type="subcellular location">
    <subcellularLocation>
        <location evidence="1">Cell membrane</location>
        <topology evidence="1">Multi-pass membrane protein</topology>
    </subcellularLocation>
</comment>
<feature type="transmembrane region" description="Helical" evidence="6">
    <location>
        <begin position="120"/>
        <end position="143"/>
    </location>
</feature>
<feature type="transmembrane region" description="Helical" evidence="6">
    <location>
        <begin position="203"/>
        <end position="221"/>
    </location>
</feature>
<evidence type="ECO:0000256" key="5">
    <source>
        <dbReference type="ARBA" id="ARBA00023136"/>
    </source>
</evidence>
<reference evidence="7 8" key="1">
    <citation type="submission" date="2018-07" db="EMBL/GenBank/DDBJ databases">
        <title>Genomic Encyclopedia of Type Strains, Phase III (KMG-III): the genomes of soil and plant-associated and newly described type strains.</title>
        <authorList>
            <person name="Whitman W."/>
        </authorList>
    </citation>
    <scope>NUCLEOTIDE SEQUENCE [LARGE SCALE GENOMIC DNA]</scope>
    <source>
        <strain evidence="7 8">CECT 8488</strain>
    </source>
</reference>
<dbReference type="PANTHER" id="PTHR47089:SF1">
    <property type="entry name" value="GUANOSINE ABC TRANSPORTER PERMEASE PROTEIN NUPP"/>
    <property type="match status" value="1"/>
</dbReference>
<keyword evidence="2" id="KW-1003">Cell membrane</keyword>
<evidence type="ECO:0000256" key="6">
    <source>
        <dbReference type="SAM" id="Phobius"/>
    </source>
</evidence>
<feature type="transmembrane region" description="Helical" evidence="6">
    <location>
        <begin position="59"/>
        <end position="82"/>
    </location>
</feature>
<feature type="transmembrane region" description="Helical" evidence="6">
    <location>
        <begin position="94"/>
        <end position="114"/>
    </location>
</feature>
<protein>
    <submittedName>
        <fullName evidence="7">Nucleoside ABC transporter membrane protein</fullName>
    </submittedName>
</protein>
<comment type="caution">
    <text evidence="7">The sequence shown here is derived from an EMBL/GenBank/DDBJ whole genome shotgun (WGS) entry which is preliminary data.</text>
</comment>
<dbReference type="GO" id="GO:0005886">
    <property type="term" value="C:plasma membrane"/>
    <property type="evidence" value="ECO:0007669"/>
    <property type="project" value="UniProtKB-SubCell"/>
</dbReference>
<evidence type="ECO:0000256" key="3">
    <source>
        <dbReference type="ARBA" id="ARBA00022692"/>
    </source>
</evidence>
<dbReference type="Pfam" id="PF02653">
    <property type="entry name" value="BPD_transp_2"/>
    <property type="match status" value="1"/>
</dbReference>
<proteinExistence type="predicted"/>
<organism evidence="7 8">
    <name type="scientific">Aestuariispira insulae</name>
    <dbReference type="NCBI Taxonomy" id="1461337"/>
    <lineage>
        <taxon>Bacteria</taxon>
        <taxon>Pseudomonadati</taxon>
        <taxon>Pseudomonadota</taxon>
        <taxon>Alphaproteobacteria</taxon>
        <taxon>Rhodospirillales</taxon>
        <taxon>Kiloniellaceae</taxon>
        <taxon>Aestuariispira</taxon>
    </lineage>
</organism>
<evidence type="ECO:0000256" key="1">
    <source>
        <dbReference type="ARBA" id="ARBA00004651"/>
    </source>
</evidence>